<feature type="chain" id="PRO_5045831007" evidence="1">
    <location>
        <begin position="26"/>
        <end position="117"/>
    </location>
</feature>
<comment type="caution">
    <text evidence="2">The sequence shown here is derived from an EMBL/GenBank/DDBJ whole genome shotgun (WGS) entry which is preliminary data.</text>
</comment>
<proteinExistence type="predicted"/>
<feature type="signal peptide" evidence="1">
    <location>
        <begin position="1"/>
        <end position="25"/>
    </location>
</feature>
<reference evidence="2 3" key="1">
    <citation type="submission" date="2024-04" db="EMBL/GenBank/DDBJ databases">
        <title>Symmetric and asymmetric DNA N6-adenine methylation regulates different biological responses in Mucorales.</title>
        <authorList>
            <consortium name="Lawrence Berkeley National Laboratory"/>
            <person name="Lax C."/>
            <person name="Mondo S.J."/>
            <person name="Osorio-Concepcion M."/>
            <person name="Muszewska A."/>
            <person name="Corrochano-Luque M."/>
            <person name="Gutierrez G."/>
            <person name="Riley R."/>
            <person name="Lipzen A."/>
            <person name="Guo J."/>
            <person name="Hundley H."/>
            <person name="Amirebrahimi M."/>
            <person name="Ng V."/>
            <person name="Lorenzo-Gutierrez D."/>
            <person name="Binder U."/>
            <person name="Yang J."/>
            <person name="Song Y."/>
            <person name="Canovas D."/>
            <person name="Navarro E."/>
            <person name="Freitag M."/>
            <person name="Gabaldon T."/>
            <person name="Grigoriev I.V."/>
            <person name="Corrochano L.M."/>
            <person name="Nicolas F.E."/>
            <person name="Garre V."/>
        </authorList>
    </citation>
    <scope>NUCLEOTIDE SEQUENCE [LARGE SCALE GENOMIC DNA]</scope>
    <source>
        <strain evidence="2 3">L51</strain>
    </source>
</reference>
<protein>
    <submittedName>
        <fullName evidence="2">Uncharacterized protein</fullName>
    </submittedName>
</protein>
<evidence type="ECO:0000313" key="2">
    <source>
        <dbReference type="EMBL" id="KAL0075844.1"/>
    </source>
</evidence>
<organism evidence="2 3">
    <name type="scientific">Phycomyces blakesleeanus</name>
    <dbReference type="NCBI Taxonomy" id="4837"/>
    <lineage>
        <taxon>Eukaryota</taxon>
        <taxon>Fungi</taxon>
        <taxon>Fungi incertae sedis</taxon>
        <taxon>Mucoromycota</taxon>
        <taxon>Mucoromycotina</taxon>
        <taxon>Mucoromycetes</taxon>
        <taxon>Mucorales</taxon>
        <taxon>Phycomycetaceae</taxon>
        <taxon>Phycomyces</taxon>
    </lineage>
</organism>
<evidence type="ECO:0000256" key="1">
    <source>
        <dbReference type="SAM" id="SignalP"/>
    </source>
</evidence>
<name>A0ABR3AMX1_PHYBL</name>
<keyword evidence="1" id="KW-0732">Signal</keyword>
<evidence type="ECO:0000313" key="3">
    <source>
        <dbReference type="Proteomes" id="UP001448207"/>
    </source>
</evidence>
<dbReference type="Proteomes" id="UP001448207">
    <property type="component" value="Unassembled WGS sequence"/>
</dbReference>
<dbReference type="PROSITE" id="PS51257">
    <property type="entry name" value="PROKAR_LIPOPROTEIN"/>
    <property type="match status" value="1"/>
</dbReference>
<keyword evidence="3" id="KW-1185">Reference proteome</keyword>
<gene>
    <name evidence="2" type="ORF">J3Q64DRAFT_1774445</name>
</gene>
<accession>A0ABR3AMX1</accession>
<sequence length="117" mass="12965">MICFLPRFISFTSLLLLVFFTIVLACGDKPFVPDRPPERCVRMVVPCPKNCRNSCIYPDLPCPMSHEPRCPQPGDKQCAHVACILSLPICPEECPDSCLVKNPPQPCCPTVGTPYCP</sequence>
<dbReference type="EMBL" id="JBCLYO010000034">
    <property type="protein sequence ID" value="KAL0075844.1"/>
    <property type="molecule type" value="Genomic_DNA"/>
</dbReference>